<sequence length="115" mass="12538">MVKKPPPLEPRLEKKELRKSHLGPLRTRQSSCSGSEAALINMEGDLNRGNVSSHVRVKQVLPARAAGQSRGPCKPLDLLAKRGLRLVGGDVTDASKPARCSILLKTPLFREHLLS</sequence>
<comment type="caution">
    <text evidence="2">The sequence shown here is derived from an EMBL/GenBank/DDBJ whole genome shotgun (WGS) entry which is preliminary data.</text>
</comment>
<feature type="region of interest" description="Disordered" evidence="1">
    <location>
        <begin position="1"/>
        <end position="34"/>
    </location>
</feature>
<organism evidence="2 3">
    <name type="scientific">Pleuronectes platessa</name>
    <name type="common">European plaice</name>
    <dbReference type="NCBI Taxonomy" id="8262"/>
    <lineage>
        <taxon>Eukaryota</taxon>
        <taxon>Metazoa</taxon>
        <taxon>Chordata</taxon>
        <taxon>Craniata</taxon>
        <taxon>Vertebrata</taxon>
        <taxon>Euteleostomi</taxon>
        <taxon>Actinopterygii</taxon>
        <taxon>Neopterygii</taxon>
        <taxon>Teleostei</taxon>
        <taxon>Neoteleostei</taxon>
        <taxon>Acanthomorphata</taxon>
        <taxon>Carangaria</taxon>
        <taxon>Pleuronectiformes</taxon>
        <taxon>Pleuronectoidei</taxon>
        <taxon>Pleuronectidae</taxon>
        <taxon>Pleuronectes</taxon>
    </lineage>
</organism>
<dbReference type="AlphaFoldDB" id="A0A9N7V5I2"/>
<keyword evidence="3" id="KW-1185">Reference proteome</keyword>
<evidence type="ECO:0000313" key="2">
    <source>
        <dbReference type="EMBL" id="CAB1442531.1"/>
    </source>
</evidence>
<protein>
    <submittedName>
        <fullName evidence="2">Uncharacterized protein</fullName>
    </submittedName>
</protein>
<name>A0A9N7V5I2_PLEPL</name>
<evidence type="ECO:0000256" key="1">
    <source>
        <dbReference type="SAM" id="MobiDB-lite"/>
    </source>
</evidence>
<gene>
    <name evidence="2" type="ORF">PLEPLA_LOCUS30209</name>
</gene>
<reference evidence="2" key="1">
    <citation type="submission" date="2020-03" db="EMBL/GenBank/DDBJ databases">
        <authorList>
            <person name="Weist P."/>
        </authorList>
    </citation>
    <scope>NUCLEOTIDE SEQUENCE</scope>
</reference>
<dbReference type="EMBL" id="CADEAL010002868">
    <property type="protein sequence ID" value="CAB1442531.1"/>
    <property type="molecule type" value="Genomic_DNA"/>
</dbReference>
<accession>A0A9N7V5I2</accession>
<dbReference type="Proteomes" id="UP001153269">
    <property type="component" value="Unassembled WGS sequence"/>
</dbReference>
<proteinExistence type="predicted"/>
<evidence type="ECO:0000313" key="3">
    <source>
        <dbReference type="Proteomes" id="UP001153269"/>
    </source>
</evidence>